<reference evidence="3 4" key="1">
    <citation type="submission" date="2017-12" db="EMBL/GenBank/DDBJ databases">
        <title>Detection of the carbapenemase gene blaVIM-5 in members of the Pseudomonas putida group isolated from polluted Nigerian wetlands.</title>
        <authorList>
            <person name="Adelowo O."/>
            <person name="Vollmers J."/>
            <person name="Maeusezahl I."/>
            <person name="Kaster A.-K."/>
            <person name="Mueller J.A."/>
        </authorList>
    </citation>
    <scope>NUCLEOTIDE SEQUENCE [LARGE SCALE GENOMIC DNA]</scope>
    <source>
        <strain evidence="2 3">MR119</strain>
        <strain evidence="1 4">MR144</strain>
    </source>
</reference>
<dbReference type="SUPFAM" id="SSF102588">
    <property type="entry name" value="LmbE-like"/>
    <property type="match status" value="1"/>
</dbReference>
<keyword evidence="3" id="KW-1185">Reference proteome</keyword>
<dbReference type="PANTHER" id="PTHR12993">
    <property type="entry name" value="N-ACETYLGLUCOSAMINYL-PHOSPHATIDYLINOSITOL DE-N-ACETYLASE-RELATED"/>
    <property type="match status" value="1"/>
</dbReference>
<dbReference type="Proteomes" id="UP000234839">
    <property type="component" value="Unassembled WGS sequence"/>
</dbReference>
<proteinExistence type="predicted"/>
<name>A0AAX0VRK6_9PSED</name>
<sequence>MFLNDQPVLVLAPHTDDGELGCGATISKLARLGYKINYVAFCSCDESLPRNFEPGSLRRELFEATGVLGIPPENVTVHDFAVRKLSYSRQDVLEELVRLNRSLQPQMVFCPTLGDLHQDHSVVAQEALRAFKTKTILGYEVPWNTIEFHANYLITVEESDIDLKIEALRKYTSQTSRPYFSERFIRAHAHSRGVTVGAEYAEAFTLYRAVY</sequence>
<evidence type="ECO:0000313" key="2">
    <source>
        <dbReference type="EMBL" id="PLV22079.1"/>
    </source>
</evidence>
<dbReference type="PANTHER" id="PTHR12993:SF11">
    <property type="entry name" value="N-ACETYLGLUCOSAMINYL-PHOSPHATIDYLINOSITOL DE-N-ACETYLASE"/>
    <property type="match status" value="1"/>
</dbReference>
<dbReference type="Proteomes" id="UP000234878">
    <property type="component" value="Unassembled WGS sequence"/>
</dbReference>
<dbReference type="InterPro" id="IPR024078">
    <property type="entry name" value="LmbE-like_dom_sf"/>
</dbReference>
<dbReference type="Gene3D" id="3.40.50.10320">
    <property type="entry name" value="LmbE-like"/>
    <property type="match status" value="1"/>
</dbReference>
<dbReference type="AlphaFoldDB" id="A0AAX0VRK6"/>
<accession>A0AAX0VRK6</accession>
<comment type="caution">
    <text evidence="1">The sequence shown here is derived from an EMBL/GenBank/DDBJ whole genome shotgun (WGS) entry which is preliminary data.</text>
</comment>
<dbReference type="EMBL" id="PJCQ01000022">
    <property type="protein sequence ID" value="PLV17206.1"/>
    <property type="molecule type" value="Genomic_DNA"/>
</dbReference>
<evidence type="ECO:0000313" key="3">
    <source>
        <dbReference type="Proteomes" id="UP000234839"/>
    </source>
</evidence>
<dbReference type="GO" id="GO:0016811">
    <property type="term" value="F:hydrolase activity, acting on carbon-nitrogen (but not peptide) bonds, in linear amides"/>
    <property type="evidence" value="ECO:0007669"/>
    <property type="project" value="TreeGrafter"/>
</dbReference>
<protein>
    <submittedName>
        <fullName evidence="1">LmbE family protein</fullName>
    </submittedName>
</protein>
<dbReference type="GeneID" id="93545389"/>
<gene>
    <name evidence="1" type="ORF">CXG49_20405</name>
    <name evidence="2" type="ORF">CXG53_21940</name>
</gene>
<evidence type="ECO:0000313" key="1">
    <source>
        <dbReference type="EMBL" id="PLV17206.1"/>
    </source>
</evidence>
<organism evidence="1 4">
    <name type="scientific">Pseudomonas guariconensis</name>
    <dbReference type="NCBI Taxonomy" id="1288410"/>
    <lineage>
        <taxon>Bacteria</taxon>
        <taxon>Pseudomonadati</taxon>
        <taxon>Pseudomonadota</taxon>
        <taxon>Gammaproteobacteria</taxon>
        <taxon>Pseudomonadales</taxon>
        <taxon>Pseudomonadaceae</taxon>
        <taxon>Pseudomonas</taxon>
    </lineage>
</organism>
<dbReference type="InterPro" id="IPR003737">
    <property type="entry name" value="GlcNAc_PI_deacetylase-related"/>
</dbReference>
<dbReference type="RefSeq" id="WP_102082364.1">
    <property type="nucleotide sequence ID" value="NZ_CP162012.1"/>
</dbReference>
<evidence type="ECO:0000313" key="4">
    <source>
        <dbReference type="Proteomes" id="UP000234878"/>
    </source>
</evidence>
<dbReference type="EMBL" id="PJCP01000022">
    <property type="protein sequence ID" value="PLV22079.1"/>
    <property type="molecule type" value="Genomic_DNA"/>
</dbReference>
<dbReference type="Pfam" id="PF02585">
    <property type="entry name" value="PIG-L"/>
    <property type="match status" value="1"/>
</dbReference>